<keyword evidence="3" id="KW-0808">Transferase</keyword>
<evidence type="ECO:0000256" key="1">
    <source>
        <dbReference type="ARBA" id="ARBA00006739"/>
    </source>
</evidence>
<feature type="domain" description="Glycosyltransferase 2-like" evidence="2">
    <location>
        <begin position="5"/>
        <end position="172"/>
    </location>
</feature>
<protein>
    <submittedName>
        <fullName evidence="3">Glycosyl transferase family 2</fullName>
    </submittedName>
</protein>
<dbReference type="CDD" id="cd06423">
    <property type="entry name" value="CESA_like"/>
    <property type="match status" value="1"/>
</dbReference>
<dbReference type="InterPro" id="IPR001173">
    <property type="entry name" value="Glyco_trans_2-like"/>
</dbReference>
<keyword evidence="4" id="KW-1185">Reference proteome</keyword>
<dbReference type="PANTHER" id="PTHR43685">
    <property type="entry name" value="GLYCOSYLTRANSFERASE"/>
    <property type="match status" value="1"/>
</dbReference>
<organism evidence="3 4">
    <name type="scientific">Terribacillus aidingensis</name>
    <dbReference type="NCBI Taxonomy" id="586416"/>
    <lineage>
        <taxon>Bacteria</taxon>
        <taxon>Bacillati</taxon>
        <taxon>Bacillota</taxon>
        <taxon>Bacilli</taxon>
        <taxon>Bacillales</taxon>
        <taxon>Bacillaceae</taxon>
        <taxon>Terribacillus</taxon>
    </lineage>
</organism>
<dbReference type="InterPro" id="IPR029044">
    <property type="entry name" value="Nucleotide-diphossugar_trans"/>
</dbReference>
<name>A0A285N7W7_9BACI</name>
<dbReference type="Pfam" id="PF00535">
    <property type="entry name" value="Glycos_transf_2"/>
    <property type="match status" value="2"/>
</dbReference>
<dbReference type="Proteomes" id="UP000219356">
    <property type="component" value="Unassembled WGS sequence"/>
</dbReference>
<reference evidence="4" key="1">
    <citation type="submission" date="2017-09" db="EMBL/GenBank/DDBJ databases">
        <authorList>
            <person name="Varghese N."/>
            <person name="Submissions S."/>
        </authorList>
    </citation>
    <scope>NUCLEOTIDE SEQUENCE [LARGE SCALE GENOMIC DNA]</scope>
    <source>
        <strain evidence="4">CGMCC 1.8913</strain>
    </source>
</reference>
<dbReference type="OrthoDB" id="9785185at2"/>
<proteinExistence type="inferred from homology"/>
<dbReference type="SUPFAM" id="SSF53448">
    <property type="entry name" value="Nucleotide-diphospho-sugar transferases"/>
    <property type="match status" value="2"/>
</dbReference>
<gene>
    <name evidence="3" type="ORF">SAMN05421503_0984</name>
</gene>
<dbReference type="EMBL" id="OBEK01000001">
    <property type="protein sequence ID" value="SNZ05565.1"/>
    <property type="molecule type" value="Genomic_DNA"/>
</dbReference>
<accession>A0A285N7W7</accession>
<dbReference type="Gene3D" id="3.90.550.10">
    <property type="entry name" value="Spore Coat Polysaccharide Biosynthesis Protein SpsA, Chain A"/>
    <property type="match status" value="2"/>
</dbReference>
<feature type="domain" description="Glycosyltransferase 2-like" evidence="2">
    <location>
        <begin position="248"/>
        <end position="409"/>
    </location>
</feature>
<evidence type="ECO:0000313" key="3">
    <source>
        <dbReference type="EMBL" id="SNZ05565.1"/>
    </source>
</evidence>
<evidence type="ECO:0000313" key="4">
    <source>
        <dbReference type="Proteomes" id="UP000219356"/>
    </source>
</evidence>
<dbReference type="RefSeq" id="WP_097039756.1">
    <property type="nucleotide sequence ID" value="NZ_OBEK01000001.1"/>
</dbReference>
<dbReference type="InterPro" id="IPR050834">
    <property type="entry name" value="Glycosyltransf_2"/>
</dbReference>
<evidence type="ECO:0000259" key="2">
    <source>
        <dbReference type="Pfam" id="PF00535"/>
    </source>
</evidence>
<dbReference type="GO" id="GO:0016740">
    <property type="term" value="F:transferase activity"/>
    <property type="evidence" value="ECO:0007669"/>
    <property type="project" value="UniProtKB-KW"/>
</dbReference>
<sequence>MSIGVVLPVYNQQAAYVYECIEAMEKQIYRDFKLVIVIDGANQDTVEAVYKASSSLTIPYRIIYRKKNMGISYSLNEGFSYLTDCPYLTWISIDNRQNPLFLLTLYNHMKRAPDDTVLLYSYYWLINEEGERFADAEQWLRTMEALMNRNKEEIMSICFIGASFLFRQSAYKKAGGYNPDYGVVSDYEFWIRLLEQGEISLIRDPLMEYRVNGALSLTTITGPQGLYLQSMNASLDHRKKRKDIPDVTILITAHNQGVSINKCLNSVLNQTHTNFHIVAVDIGSTDNTLQKITSVNDPRIIPLHINKGTKAEALNVGLQYALGKYVLELDGDDWLDEKAVEIMLAEFGRLDKSYGLLYANRKIWYDNPSSGLQEGEIISGPSYTDKYHVLSGVQCPSPRMYRKAALDKLGGWQEEINGEKLLEAAEYMMFCRMADSFKIHWLNSSLYHERVYDDDDDKTLRNSQIRAVVQYLLQSWDNISIPEFKTEGDSITKIYLR</sequence>
<dbReference type="AlphaFoldDB" id="A0A285N7W7"/>
<comment type="similarity">
    <text evidence="1">Belongs to the glycosyltransferase 2 family.</text>
</comment>
<dbReference type="PANTHER" id="PTHR43685:SF11">
    <property type="entry name" value="GLYCOSYLTRANSFERASE TAGX-RELATED"/>
    <property type="match status" value="1"/>
</dbReference>